<dbReference type="STRING" id="1122142.SAMN02910414_00044"/>
<organism evidence="4 5">
    <name type="scientific">Lachnobacterium bovis DSM 14045</name>
    <dbReference type="NCBI Taxonomy" id="1122142"/>
    <lineage>
        <taxon>Bacteria</taxon>
        <taxon>Bacillati</taxon>
        <taxon>Bacillota</taxon>
        <taxon>Clostridia</taxon>
        <taxon>Lachnospirales</taxon>
        <taxon>Lachnospiraceae</taxon>
        <taxon>Lachnobacterium</taxon>
    </lineage>
</organism>
<keyword evidence="3" id="KW-1133">Transmembrane helix</keyword>
<keyword evidence="4" id="KW-0282">Flagellum</keyword>
<dbReference type="EMBL" id="FNPG01000004">
    <property type="protein sequence ID" value="SDX83310.1"/>
    <property type="molecule type" value="Genomic_DNA"/>
</dbReference>
<keyword evidence="1" id="KW-0175">Coiled coil</keyword>
<dbReference type="Proteomes" id="UP000183918">
    <property type="component" value="Unassembled WGS sequence"/>
</dbReference>
<feature type="coiled-coil region" evidence="1">
    <location>
        <begin position="117"/>
        <end position="144"/>
    </location>
</feature>
<keyword evidence="5" id="KW-1185">Reference proteome</keyword>
<evidence type="ECO:0000256" key="3">
    <source>
        <dbReference type="SAM" id="Phobius"/>
    </source>
</evidence>
<accession>A0A1H3EXH4</accession>
<dbReference type="Gene3D" id="1.25.60.10">
    <property type="entry name" value="MgtE N-terminal domain-like"/>
    <property type="match status" value="1"/>
</dbReference>
<name>A0A1H3EXH4_9FIRM</name>
<gene>
    <name evidence="4" type="ORF">SAMN02910414_00044</name>
</gene>
<reference evidence="4 5" key="1">
    <citation type="submission" date="2016-10" db="EMBL/GenBank/DDBJ databases">
        <authorList>
            <person name="de Groot N.N."/>
        </authorList>
    </citation>
    <scope>NUCLEOTIDE SEQUENCE [LARGE SCALE GENOMIC DNA]</scope>
    <source>
        <strain evidence="4 5">DSM 14045</strain>
    </source>
</reference>
<dbReference type="RefSeq" id="WP_074714818.1">
    <property type="nucleotide sequence ID" value="NZ_FNPG01000004.1"/>
</dbReference>
<feature type="region of interest" description="Disordered" evidence="2">
    <location>
        <begin position="1"/>
        <end position="42"/>
    </location>
</feature>
<dbReference type="AlphaFoldDB" id="A0A1H3EXH4"/>
<dbReference type="OrthoDB" id="1766808at2"/>
<evidence type="ECO:0000313" key="4">
    <source>
        <dbReference type="EMBL" id="SDX83310.1"/>
    </source>
</evidence>
<feature type="transmembrane region" description="Helical" evidence="3">
    <location>
        <begin position="51"/>
        <end position="72"/>
    </location>
</feature>
<keyword evidence="4" id="KW-0969">Cilium</keyword>
<keyword evidence="3" id="KW-0472">Membrane</keyword>
<evidence type="ECO:0000256" key="1">
    <source>
        <dbReference type="SAM" id="Coils"/>
    </source>
</evidence>
<feature type="compositionally biased region" description="Basic and acidic residues" evidence="2">
    <location>
        <begin position="1"/>
        <end position="37"/>
    </location>
</feature>
<protein>
    <submittedName>
        <fullName evidence="4">Flagellar motility protein MotE, a chaperone for MotC folding</fullName>
    </submittedName>
</protein>
<dbReference type="SUPFAM" id="SSF158791">
    <property type="entry name" value="MgtE N-terminal domain-like"/>
    <property type="match status" value="1"/>
</dbReference>
<keyword evidence="4" id="KW-0966">Cell projection</keyword>
<evidence type="ECO:0000256" key="2">
    <source>
        <dbReference type="SAM" id="MobiDB-lite"/>
    </source>
</evidence>
<keyword evidence="3" id="KW-0812">Transmembrane</keyword>
<dbReference type="InterPro" id="IPR038076">
    <property type="entry name" value="MgtE_N_sf"/>
</dbReference>
<sequence>MADADVMDKEELDEKAKKKEEKAKKKEEKKAKNKDGEQSNENEEDKLSSKILVFFITILIIAIWLGIIGILIKADVGGFGSTILRPLIKDLPYAEKILPEEVNKGTEIDNAYKFESMDAAIKRIKELEASNDEKSESLKKKDETISSLQSQVSELQKYKDNQEAFLKEKENFYKEVVYTDNAPDIEEYKKYYESIDAENAETLYKQVIEQLQSDEKVKEYAKTYSAMKPKEAAAIFDTMTNQYDLVAEILNNMDAQSRANILGKMNSKNAAALTAIMEPKSK</sequence>
<proteinExistence type="predicted"/>
<evidence type="ECO:0000313" key="5">
    <source>
        <dbReference type="Proteomes" id="UP000183918"/>
    </source>
</evidence>